<sequence>MNYSRTNRFIFQSVVAVALRYYLASEKLMLPLLLTLLSSGNTIGLDMILTGYYGVGGLGYGAAAGAMLNAAGYAFFLHRDLNLRAMLVPFIKMTAANAPPALLVMGIAVLSKPAGGMAFQSPFVFLAGMALIYGTVYLWILKRMKLLEFAWRR</sequence>
<keyword evidence="1" id="KW-1133">Transmembrane helix</keyword>
<feature type="transmembrane region" description="Helical" evidence="1">
    <location>
        <begin position="90"/>
        <end position="111"/>
    </location>
</feature>
<evidence type="ECO:0000313" key="3">
    <source>
        <dbReference type="Proteomes" id="UP001310386"/>
    </source>
</evidence>
<reference evidence="2" key="1">
    <citation type="submission" date="2023-12" db="EMBL/GenBank/DDBJ databases">
        <title>Fervidustalea candida gen. nov., sp. nov., a novel member of the family Paenibacillaceae isolated from a geothermal area.</title>
        <authorList>
            <person name="Li W.-J."/>
            <person name="Jiao J.-Y."/>
            <person name="Chen Y."/>
        </authorList>
    </citation>
    <scope>NUCLEOTIDE SEQUENCE</scope>
    <source>
        <strain evidence="2">SYSU GA230002</strain>
    </source>
</reference>
<dbReference type="RefSeq" id="WP_371753478.1">
    <property type="nucleotide sequence ID" value="NZ_JAYJLD010000007.1"/>
</dbReference>
<feature type="transmembrane region" description="Helical" evidence="1">
    <location>
        <begin position="58"/>
        <end position="78"/>
    </location>
</feature>
<gene>
    <name evidence="2" type="ORF">VF724_06755</name>
</gene>
<keyword evidence="3" id="KW-1185">Reference proteome</keyword>
<evidence type="ECO:0008006" key="4">
    <source>
        <dbReference type="Google" id="ProtNLM"/>
    </source>
</evidence>
<comment type="caution">
    <text evidence="2">The sequence shown here is derived from an EMBL/GenBank/DDBJ whole genome shotgun (WGS) entry which is preliminary data.</text>
</comment>
<evidence type="ECO:0000313" key="2">
    <source>
        <dbReference type="EMBL" id="MEB3101362.1"/>
    </source>
</evidence>
<name>A0ABU5ZGK1_9BACL</name>
<feature type="transmembrane region" description="Helical" evidence="1">
    <location>
        <begin position="123"/>
        <end position="141"/>
    </location>
</feature>
<keyword evidence="1" id="KW-0472">Membrane</keyword>
<feature type="transmembrane region" description="Helical" evidence="1">
    <location>
        <begin position="30"/>
        <end position="52"/>
    </location>
</feature>
<dbReference type="Proteomes" id="UP001310386">
    <property type="component" value="Unassembled WGS sequence"/>
</dbReference>
<protein>
    <recommendedName>
        <fullName evidence="4">Polysaccharide biosynthesis protein C-terminal domain-containing protein</fullName>
    </recommendedName>
</protein>
<evidence type="ECO:0000256" key="1">
    <source>
        <dbReference type="SAM" id="Phobius"/>
    </source>
</evidence>
<dbReference type="EMBL" id="JAYJLD010000007">
    <property type="protein sequence ID" value="MEB3101362.1"/>
    <property type="molecule type" value="Genomic_DNA"/>
</dbReference>
<organism evidence="2 3">
    <name type="scientific">Ferviditalea candida</name>
    <dbReference type="NCBI Taxonomy" id="3108399"/>
    <lineage>
        <taxon>Bacteria</taxon>
        <taxon>Bacillati</taxon>
        <taxon>Bacillota</taxon>
        <taxon>Bacilli</taxon>
        <taxon>Bacillales</taxon>
        <taxon>Paenibacillaceae</taxon>
        <taxon>Ferviditalea</taxon>
    </lineage>
</organism>
<keyword evidence="1" id="KW-0812">Transmembrane</keyword>
<proteinExistence type="predicted"/>
<accession>A0ABU5ZGK1</accession>